<proteinExistence type="predicted"/>
<feature type="transmembrane region" description="Helical" evidence="1">
    <location>
        <begin position="82"/>
        <end position="107"/>
    </location>
</feature>
<feature type="transmembrane region" description="Helical" evidence="1">
    <location>
        <begin position="52"/>
        <end position="75"/>
    </location>
</feature>
<dbReference type="Proteomes" id="UP001597475">
    <property type="component" value="Unassembled WGS sequence"/>
</dbReference>
<feature type="transmembrane region" description="Helical" evidence="1">
    <location>
        <begin position="225"/>
        <end position="246"/>
    </location>
</feature>
<keyword evidence="1" id="KW-1133">Transmembrane helix</keyword>
<dbReference type="EMBL" id="JBHUMK010000012">
    <property type="protein sequence ID" value="MFD2608505.1"/>
    <property type="molecule type" value="Genomic_DNA"/>
</dbReference>
<keyword evidence="3" id="KW-1185">Reference proteome</keyword>
<feature type="transmembrane region" description="Helical" evidence="1">
    <location>
        <begin position="127"/>
        <end position="151"/>
    </location>
</feature>
<sequence length="279" mass="30079">MDNPASRWWPLTGAALLVCAGLLAQLLAQVLAHLSPLPPGASLTDSAVSSHLGLLLAALLPTALGGGLALAFGVWRGRQDSAALMVFQGLAWGMRAFMLLLPAALIGEQFTGMVDPYGPAHMLPRGSFAGAMIFLTVLLVLPLSVLTWVLLGRLIRWMQAVNRHTPAPAPGDTLQRQFRAVNHPLLAASAVLGALGLFLLPIQMIDRAPAIAIQTPLEKLMQDQQIPLMQLVMLAALIGSVTLWMWRGWARDLTHELDPQHSRISRLLRSSQPPREAPP</sequence>
<feature type="transmembrane region" description="Helical" evidence="1">
    <location>
        <begin position="185"/>
        <end position="205"/>
    </location>
</feature>
<gene>
    <name evidence="2" type="ORF">ACFSR9_03500</name>
</gene>
<keyword evidence="1" id="KW-0472">Membrane</keyword>
<evidence type="ECO:0000313" key="2">
    <source>
        <dbReference type="EMBL" id="MFD2608505.1"/>
    </source>
</evidence>
<name>A0ABW5NZW1_9DEIO</name>
<evidence type="ECO:0000256" key="1">
    <source>
        <dbReference type="SAM" id="Phobius"/>
    </source>
</evidence>
<protein>
    <submittedName>
        <fullName evidence="2">Uncharacterized protein</fullName>
    </submittedName>
</protein>
<dbReference type="RefSeq" id="WP_386843084.1">
    <property type="nucleotide sequence ID" value="NZ_JBHUMK010000012.1"/>
</dbReference>
<organism evidence="2 3">
    <name type="scientific">Deinococcus taklimakanensis</name>
    <dbReference type="NCBI Taxonomy" id="536443"/>
    <lineage>
        <taxon>Bacteria</taxon>
        <taxon>Thermotogati</taxon>
        <taxon>Deinococcota</taxon>
        <taxon>Deinococci</taxon>
        <taxon>Deinococcales</taxon>
        <taxon>Deinococcaceae</taxon>
        <taxon>Deinococcus</taxon>
    </lineage>
</organism>
<evidence type="ECO:0000313" key="3">
    <source>
        <dbReference type="Proteomes" id="UP001597475"/>
    </source>
</evidence>
<reference evidence="3" key="1">
    <citation type="journal article" date="2019" name="Int. J. Syst. Evol. Microbiol.">
        <title>The Global Catalogue of Microorganisms (GCM) 10K type strain sequencing project: providing services to taxonomists for standard genome sequencing and annotation.</title>
        <authorList>
            <consortium name="The Broad Institute Genomics Platform"/>
            <consortium name="The Broad Institute Genome Sequencing Center for Infectious Disease"/>
            <person name="Wu L."/>
            <person name="Ma J."/>
        </authorList>
    </citation>
    <scope>NUCLEOTIDE SEQUENCE [LARGE SCALE GENOMIC DNA]</scope>
    <source>
        <strain evidence="3">KCTC 33842</strain>
    </source>
</reference>
<comment type="caution">
    <text evidence="2">The sequence shown here is derived from an EMBL/GenBank/DDBJ whole genome shotgun (WGS) entry which is preliminary data.</text>
</comment>
<keyword evidence="1" id="KW-0812">Transmembrane</keyword>
<accession>A0ABW5NZW1</accession>